<dbReference type="Proteomes" id="UP001283361">
    <property type="component" value="Unassembled WGS sequence"/>
</dbReference>
<reference evidence="1" key="1">
    <citation type="journal article" date="2023" name="G3 (Bethesda)">
        <title>A reference genome for the long-term kleptoplast-retaining sea slug Elysia crispata morphotype clarki.</title>
        <authorList>
            <person name="Eastman K.E."/>
            <person name="Pendleton A.L."/>
            <person name="Shaikh M.A."/>
            <person name="Suttiyut T."/>
            <person name="Ogas R."/>
            <person name="Tomko P."/>
            <person name="Gavelis G."/>
            <person name="Widhalm J.R."/>
            <person name="Wisecaver J.H."/>
        </authorList>
    </citation>
    <scope>NUCLEOTIDE SEQUENCE</scope>
    <source>
        <strain evidence="1">ECLA1</strain>
    </source>
</reference>
<protein>
    <submittedName>
        <fullName evidence="1">Uncharacterized protein</fullName>
    </submittedName>
</protein>
<keyword evidence="2" id="KW-1185">Reference proteome</keyword>
<dbReference type="EMBL" id="JAWDGP010001968">
    <property type="protein sequence ID" value="KAK3786413.1"/>
    <property type="molecule type" value="Genomic_DNA"/>
</dbReference>
<comment type="caution">
    <text evidence="1">The sequence shown here is derived from an EMBL/GenBank/DDBJ whole genome shotgun (WGS) entry which is preliminary data.</text>
</comment>
<accession>A0AAE1AEJ6</accession>
<gene>
    <name evidence="1" type="ORF">RRG08_011729</name>
</gene>
<proteinExistence type="predicted"/>
<evidence type="ECO:0000313" key="1">
    <source>
        <dbReference type="EMBL" id="KAK3786413.1"/>
    </source>
</evidence>
<sequence>MVVVAAGPYIYINHGNATLQKDQLRIVPKLSSQKTERVEREHLSAGVHVSLRVGIWGGFLGTFADPNDAIDNSTPHITLLCGRVRLMVSEVLGT</sequence>
<evidence type="ECO:0000313" key="2">
    <source>
        <dbReference type="Proteomes" id="UP001283361"/>
    </source>
</evidence>
<name>A0AAE1AEJ6_9GAST</name>
<organism evidence="1 2">
    <name type="scientific">Elysia crispata</name>
    <name type="common">lettuce slug</name>
    <dbReference type="NCBI Taxonomy" id="231223"/>
    <lineage>
        <taxon>Eukaryota</taxon>
        <taxon>Metazoa</taxon>
        <taxon>Spiralia</taxon>
        <taxon>Lophotrochozoa</taxon>
        <taxon>Mollusca</taxon>
        <taxon>Gastropoda</taxon>
        <taxon>Heterobranchia</taxon>
        <taxon>Euthyneura</taxon>
        <taxon>Panpulmonata</taxon>
        <taxon>Sacoglossa</taxon>
        <taxon>Placobranchoidea</taxon>
        <taxon>Plakobranchidae</taxon>
        <taxon>Elysia</taxon>
    </lineage>
</organism>
<dbReference type="AlphaFoldDB" id="A0AAE1AEJ6"/>